<protein>
    <submittedName>
        <fullName evidence="1">Uncharacterized protein</fullName>
    </submittedName>
</protein>
<gene>
    <name evidence="1" type="ORF">S01H1_78687</name>
</gene>
<evidence type="ECO:0000313" key="1">
    <source>
        <dbReference type="EMBL" id="GAG47539.1"/>
    </source>
</evidence>
<dbReference type="AlphaFoldDB" id="X0XW20"/>
<comment type="caution">
    <text evidence="1">The sequence shown here is derived from an EMBL/GenBank/DDBJ whole genome shotgun (WGS) entry which is preliminary data.</text>
</comment>
<dbReference type="EMBL" id="BARS01052976">
    <property type="protein sequence ID" value="GAG47539.1"/>
    <property type="molecule type" value="Genomic_DNA"/>
</dbReference>
<name>X0XW20_9ZZZZ</name>
<sequence>MPPGTDVPGWTPAAVGALAVNPALALVGEGIDDEAMLPLNEKVYTRIGAGIAGAMDMRPVEVNVTLNIDHLTADDPRQIGKLSEVLGRSIGFRLRGLGLEVS</sequence>
<accession>X0XW20</accession>
<reference evidence="1" key="1">
    <citation type="journal article" date="2014" name="Front. Microbiol.">
        <title>High frequency of phylogenetically diverse reductive dehalogenase-homologous genes in deep subseafloor sedimentary metagenomes.</title>
        <authorList>
            <person name="Kawai M."/>
            <person name="Futagami T."/>
            <person name="Toyoda A."/>
            <person name="Takaki Y."/>
            <person name="Nishi S."/>
            <person name="Hori S."/>
            <person name="Arai W."/>
            <person name="Tsubouchi T."/>
            <person name="Morono Y."/>
            <person name="Uchiyama I."/>
            <person name="Ito T."/>
            <person name="Fujiyama A."/>
            <person name="Inagaki F."/>
            <person name="Takami H."/>
        </authorList>
    </citation>
    <scope>NUCLEOTIDE SEQUENCE</scope>
    <source>
        <strain evidence="1">Expedition CK06-06</strain>
    </source>
</reference>
<proteinExistence type="predicted"/>
<organism evidence="1">
    <name type="scientific">marine sediment metagenome</name>
    <dbReference type="NCBI Taxonomy" id="412755"/>
    <lineage>
        <taxon>unclassified sequences</taxon>
        <taxon>metagenomes</taxon>
        <taxon>ecological metagenomes</taxon>
    </lineage>
</organism>